<keyword evidence="3" id="KW-1185">Reference proteome</keyword>
<keyword evidence="1" id="KW-0472">Membrane</keyword>
<dbReference type="RefSeq" id="WP_317834989.1">
    <property type="nucleotide sequence ID" value="NZ_CP136920.1"/>
</dbReference>
<name>A0AAQ3QWA2_9BACT</name>
<organism evidence="2 3">
    <name type="scientific">Rubellicoccus peritrichatus</name>
    <dbReference type="NCBI Taxonomy" id="3080537"/>
    <lineage>
        <taxon>Bacteria</taxon>
        <taxon>Pseudomonadati</taxon>
        <taxon>Verrucomicrobiota</taxon>
        <taxon>Opitutia</taxon>
        <taxon>Puniceicoccales</taxon>
        <taxon>Cerasicoccaceae</taxon>
        <taxon>Rubellicoccus</taxon>
    </lineage>
</organism>
<dbReference type="Proteomes" id="UP001304300">
    <property type="component" value="Chromosome"/>
</dbReference>
<protein>
    <submittedName>
        <fullName evidence="2">Uncharacterized protein</fullName>
    </submittedName>
</protein>
<keyword evidence="1" id="KW-0812">Transmembrane</keyword>
<gene>
    <name evidence="2" type="ORF">RZN69_05155</name>
</gene>
<sequence length="312" mass="34883">MRLGGYSIKSVLGVVALIIGVIWTWEQTRTINQPDGQLAPKMPIQSPMKTSDPKIIRKGDWSIMPLQNYSIRARVLSRKRYRNDGSSDISPIDFALGWGPMSDNVNLDGISIKQRHRWFFIGDVRSDQIADMHFAANTHIIPADEDIRRSVLAVREGHVIEAEGYLVECIQGNNPPWRSSLSRTDTGDGACEVFYVNSIKLFDGDDLGSDKEPEVEQPAPNIVSRRQLPSMEESQPVVEVPTNEVVEEIPIEDRLKISAINRRGAIINGDFCRIGRPVSSVDGVYLAAIEGETVQFETEDGETFSIEFEIDL</sequence>
<dbReference type="EMBL" id="CP136920">
    <property type="protein sequence ID" value="WOO42468.1"/>
    <property type="molecule type" value="Genomic_DNA"/>
</dbReference>
<keyword evidence="1" id="KW-1133">Transmembrane helix</keyword>
<accession>A0AAQ3QWA2</accession>
<dbReference type="AlphaFoldDB" id="A0AAQ3QWA2"/>
<feature type="transmembrane region" description="Helical" evidence="1">
    <location>
        <begin position="6"/>
        <end position="25"/>
    </location>
</feature>
<proteinExistence type="predicted"/>
<reference evidence="2 3" key="1">
    <citation type="submission" date="2023-10" db="EMBL/GenBank/DDBJ databases">
        <title>Rubellicoccus peritrichatus gen. nov., sp. nov., isolated from an algae of coral reef tank.</title>
        <authorList>
            <person name="Luo J."/>
        </authorList>
    </citation>
    <scope>NUCLEOTIDE SEQUENCE [LARGE SCALE GENOMIC DNA]</scope>
    <source>
        <strain evidence="2 3">CR14</strain>
    </source>
</reference>
<evidence type="ECO:0000313" key="2">
    <source>
        <dbReference type="EMBL" id="WOO42468.1"/>
    </source>
</evidence>
<dbReference type="KEGG" id="puo:RZN69_05155"/>
<evidence type="ECO:0000313" key="3">
    <source>
        <dbReference type="Proteomes" id="UP001304300"/>
    </source>
</evidence>
<evidence type="ECO:0000256" key="1">
    <source>
        <dbReference type="SAM" id="Phobius"/>
    </source>
</evidence>